<dbReference type="Proteomes" id="UP001310594">
    <property type="component" value="Unassembled WGS sequence"/>
</dbReference>
<reference evidence="2" key="1">
    <citation type="submission" date="2023-08" db="EMBL/GenBank/DDBJ databases">
        <title>Black Yeasts Isolated from many extreme environments.</title>
        <authorList>
            <person name="Coleine C."/>
            <person name="Stajich J.E."/>
            <person name="Selbmann L."/>
        </authorList>
    </citation>
    <scope>NUCLEOTIDE SEQUENCE</scope>
    <source>
        <strain evidence="2">CCFEE 5810</strain>
    </source>
</reference>
<evidence type="ECO:0000313" key="2">
    <source>
        <dbReference type="EMBL" id="KAK5707723.1"/>
    </source>
</evidence>
<dbReference type="AlphaFoldDB" id="A0AAN7WCL2"/>
<feature type="region of interest" description="Disordered" evidence="1">
    <location>
        <begin position="399"/>
        <end position="425"/>
    </location>
</feature>
<accession>A0AAN7WCL2</accession>
<gene>
    <name evidence="2" type="ORF">LTR97_000261</name>
</gene>
<name>A0AAN7WCL2_9PEZI</name>
<organism evidence="2 3">
    <name type="scientific">Elasticomyces elasticus</name>
    <dbReference type="NCBI Taxonomy" id="574655"/>
    <lineage>
        <taxon>Eukaryota</taxon>
        <taxon>Fungi</taxon>
        <taxon>Dikarya</taxon>
        <taxon>Ascomycota</taxon>
        <taxon>Pezizomycotina</taxon>
        <taxon>Dothideomycetes</taxon>
        <taxon>Dothideomycetidae</taxon>
        <taxon>Mycosphaerellales</taxon>
        <taxon>Teratosphaeriaceae</taxon>
        <taxon>Elasticomyces</taxon>
    </lineage>
</organism>
<feature type="compositionally biased region" description="Basic and acidic residues" evidence="1">
    <location>
        <begin position="399"/>
        <end position="408"/>
    </location>
</feature>
<proteinExistence type="predicted"/>
<comment type="caution">
    <text evidence="2">The sequence shown here is derived from an EMBL/GenBank/DDBJ whole genome shotgun (WGS) entry which is preliminary data.</text>
</comment>
<dbReference type="EMBL" id="JAVRQU010000001">
    <property type="protein sequence ID" value="KAK5707723.1"/>
    <property type="molecule type" value="Genomic_DNA"/>
</dbReference>
<evidence type="ECO:0000256" key="1">
    <source>
        <dbReference type="SAM" id="MobiDB-lite"/>
    </source>
</evidence>
<sequence>MSGTAEEAKKAAMEKAKVCSWHCSTPAKTVFDTIFTMATEMHSVARTAVNLSDVKIIQASSTAHQLRDVRFSLNDARLFIDSPPKYVPKARAAMLSGVMGLAEKMIEDSMGNGDAEKLVAGGAELCGEMQTLLGPIEQLLAACKKIKSDRALRAGRDRSGTEADTTPNPKAMVLSTQEEVKQAFLNFEGTEEEKVAWLSEEMVKIQAEEKLAIAELEHTLAHQIFRPGGDLGTLGSVIKVHLDTREKTMAIVSKIATVLYTLARAACKISDPDTITRMPAVTSLQALRKRVAEQLNDLNQVHAPQRSLVEDALARMEALIAQTLDDGSPENLMAGDLTLRDEYQTLLKPLDQLVVCCKGIQDQRTLRATSSLTARGESSIEEEDVGEADDHLAMERSTYEADQPEDHVQPAQASQNDSDDESTDSLRLKYRNAEAEITAALNKAHANLKASRTWHSNVKRKYFASSPVTRTDLLGKLAHIKRDTEVAEAMSKKMVP</sequence>
<evidence type="ECO:0000313" key="3">
    <source>
        <dbReference type="Proteomes" id="UP001310594"/>
    </source>
</evidence>
<protein>
    <submittedName>
        <fullName evidence="2">Uncharacterized protein</fullName>
    </submittedName>
</protein>